<evidence type="ECO:0000313" key="4">
    <source>
        <dbReference type="Proteomes" id="UP000006882"/>
    </source>
</evidence>
<dbReference type="PANTHER" id="PTHR32246">
    <property type="entry name" value="INGRESSION PROTEIN FIC1"/>
    <property type="match status" value="1"/>
</dbReference>
<evidence type="ECO:0000259" key="2">
    <source>
        <dbReference type="PROSITE" id="PS50004"/>
    </source>
</evidence>
<proteinExistence type="predicted"/>
<dbReference type="Gene3D" id="2.60.40.150">
    <property type="entry name" value="C2 domain"/>
    <property type="match status" value="1"/>
</dbReference>
<evidence type="ECO:0000256" key="1">
    <source>
        <dbReference type="SAM" id="MobiDB-lite"/>
    </source>
</evidence>
<dbReference type="Pfam" id="PF00168">
    <property type="entry name" value="C2"/>
    <property type="match status" value="1"/>
</dbReference>
<reference evidence="3 4" key="1">
    <citation type="journal article" date="2013" name="Nat. Genet.">
        <title>The high-quality draft genome of peach (Prunus persica) identifies unique patterns of genetic diversity, domestication and genome evolution.</title>
        <authorList>
            <consortium name="International Peach Genome Initiative"/>
            <person name="Verde I."/>
            <person name="Abbott A.G."/>
            <person name="Scalabrin S."/>
            <person name="Jung S."/>
            <person name="Shu S."/>
            <person name="Marroni F."/>
            <person name="Zhebentyayeva T."/>
            <person name="Dettori M.T."/>
            <person name="Grimwood J."/>
            <person name="Cattonaro F."/>
            <person name="Zuccolo A."/>
            <person name="Rossini L."/>
            <person name="Jenkins J."/>
            <person name="Vendramin E."/>
            <person name="Meisel L.A."/>
            <person name="Decroocq V."/>
            <person name="Sosinski B."/>
            <person name="Prochnik S."/>
            <person name="Mitros T."/>
            <person name="Policriti A."/>
            <person name="Cipriani G."/>
            <person name="Dondini L."/>
            <person name="Ficklin S."/>
            <person name="Goodstein D.M."/>
            <person name="Xuan P."/>
            <person name="Del Fabbro C."/>
            <person name="Aramini V."/>
            <person name="Copetti D."/>
            <person name="Gonzalez S."/>
            <person name="Horner D.S."/>
            <person name="Falchi R."/>
            <person name="Lucas S."/>
            <person name="Mica E."/>
            <person name="Maldonado J."/>
            <person name="Lazzari B."/>
            <person name="Bielenberg D."/>
            <person name="Pirona R."/>
            <person name="Miculan M."/>
            <person name="Barakat A."/>
            <person name="Testolin R."/>
            <person name="Stella A."/>
            <person name="Tartarini S."/>
            <person name="Tonutti P."/>
            <person name="Arus P."/>
            <person name="Orellana A."/>
            <person name="Wells C."/>
            <person name="Main D."/>
            <person name="Vizzotto G."/>
            <person name="Silva H."/>
            <person name="Salamini F."/>
            <person name="Schmutz J."/>
            <person name="Morgante M."/>
            <person name="Rokhsar D.S."/>
        </authorList>
    </citation>
    <scope>NUCLEOTIDE SEQUENCE [LARGE SCALE GENOMIC DNA]</scope>
    <source>
        <strain evidence="4">cv. Nemared</strain>
    </source>
</reference>
<dbReference type="SUPFAM" id="SSF49562">
    <property type="entry name" value="C2 domain (Calcium/lipid-binding domain, CaLB)"/>
    <property type="match status" value="1"/>
</dbReference>
<feature type="compositionally biased region" description="Polar residues" evidence="1">
    <location>
        <begin position="408"/>
        <end position="419"/>
    </location>
</feature>
<accession>A0A251P1W5</accession>
<dbReference type="PROSITE" id="PS50004">
    <property type="entry name" value="C2"/>
    <property type="match status" value="1"/>
</dbReference>
<sequence>MPRPPLASSFQLLEINLISAQDLYPASKSMRTFAVAWVNPQRKLTTRVDQNGHTNPTWNEKFVFRVDDEFLKDDTSKIMIEIYASAWLRDVLIGTAAVVVNNLQNKSKMRFMAIQLRRPSGRPQGILNIGLGLLDNTMRSMPLYSELSSSAVGYWDLMEGKGANQKNHDPNYKDQDKFIIFQRSQSDRTGSDYGFSKSRPPSSVCDGLSKSKASSAICNAATGGFSKTTKPQGSFCNSSIVNGSELSSAQKGGKGGSICSDVGPSPSVVAAAIAKGIYPLGHVGGNVVRHAAQGDARNSLLDEWTDQDSVEGLKTKIERWRTELPPVYDCKNKNNNNNNNNNNTSQHPKLLQSSHQLTNRPPKSRRSRSGGRSLFSCFALGCELSITCGGGGKKPKKKSSGKVHLGTSDMTFDDSSYLR</sequence>
<dbReference type="CDD" id="cd04051">
    <property type="entry name" value="C2_SRC2_like"/>
    <property type="match status" value="1"/>
</dbReference>
<dbReference type="GO" id="GO:0006952">
    <property type="term" value="P:defense response"/>
    <property type="evidence" value="ECO:0007669"/>
    <property type="project" value="InterPro"/>
</dbReference>
<feature type="compositionally biased region" description="Polar residues" evidence="1">
    <location>
        <begin position="344"/>
        <end position="361"/>
    </location>
</feature>
<dbReference type="STRING" id="3760.A0A251P1W5"/>
<gene>
    <name evidence="3" type="ORF">PRUPE_6G351400</name>
</gene>
<dbReference type="Proteomes" id="UP000006882">
    <property type="component" value="Chromosome G6"/>
</dbReference>
<protein>
    <recommendedName>
        <fullName evidence="2">C2 domain-containing protein</fullName>
    </recommendedName>
</protein>
<name>A0A251P1W5_PRUPE</name>
<dbReference type="OrthoDB" id="1909968at2759"/>
<dbReference type="InterPro" id="IPR035892">
    <property type="entry name" value="C2_domain_sf"/>
</dbReference>
<feature type="region of interest" description="Disordered" evidence="1">
    <location>
        <begin position="327"/>
        <end position="370"/>
    </location>
</feature>
<feature type="domain" description="C2" evidence="2">
    <location>
        <begin position="1"/>
        <end position="113"/>
    </location>
</feature>
<feature type="region of interest" description="Disordered" evidence="1">
    <location>
        <begin position="390"/>
        <end position="419"/>
    </location>
</feature>
<evidence type="ECO:0000313" key="3">
    <source>
        <dbReference type="EMBL" id="ONI05010.1"/>
    </source>
</evidence>
<feature type="compositionally biased region" description="Low complexity" evidence="1">
    <location>
        <begin position="333"/>
        <end position="343"/>
    </location>
</feature>
<dbReference type="SMART" id="SM00239">
    <property type="entry name" value="C2"/>
    <property type="match status" value="1"/>
</dbReference>
<dbReference type="SMR" id="A0A251P1W5"/>
<dbReference type="AlphaFoldDB" id="A0A251P1W5"/>
<dbReference type="Gramene" id="ONI05010">
    <property type="protein sequence ID" value="ONI05010"/>
    <property type="gene ID" value="PRUPE_6G351400"/>
</dbReference>
<organism evidence="3 4">
    <name type="scientific">Prunus persica</name>
    <name type="common">Peach</name>
    <name type="synonym">Amygdalus persica</name>
    <dbReference type="NCBI Taxonomy" id="3760"/>
    <lineage>
        <taxon>Eukaryota</taxon>
        <taxon>Viridiplantae</taxon>
        <taxon>Streptophyta</taxon>
        <taxon>Embryophyta</taxon>
        <taxon>Tracheophyta</taxon>
        <taxon>Spermatophyta</taxon>
        <taxon>Magnoliopsida</taxon>
        <taxon>eudicotyledons</taxon>
        <taxon>Gunneridae</taxon>
        <taxon>Pentapetalae</taxon>
        <taxon>rosids</taxon>
        <taxon>fabids</taxon>
        <taxon>Rosales</taxon>
        <taxon>Rosaceae</taxon>
        <taxon>Amygdaloideae</taxon>
        <taxon>Amygdaleae</taxon>
        <taxon>Prunus</taxon>
    </lineage>
</organism>
<dbReference type="EMBL" id="CM007656">
    <property type="protein sequence ID" value="ONI05010.1"/>
    <property type="molecule type" value="Genomic_DNA"/>
</dbReference>
<dbReference type="InterPro" id="IPR044750">
    <property type="entry name" value="C2_SRC2/BAP"/>
</dbReference>
<dbReference type="PANTHER" id="PTHR32246:SF103">
    <property type="entry name" value="CALCIUM-DEPENDENT LIPID-BINDING (CALB DOMAIN) FAMILY PROTEIN"/>
    <property type="match status" value="1"/>
</dbReference>
<keyword evidence="4" id="KW-1185">Reference proteome</keyword>
<dbReference type="InterPro" id="IPR000008">
    <property type="entry name" value="C2_dom"/>
</dbReference>